<organism evidence="1 2">
    <name type="scientific">Mycena maculata</name>
    <dbReference type="NCBI Taxonomy" id="230809"/>
    <lineage>
        <taxon>Eukaryota</taxon>
        <taxon>Fungi</taxon>
        <taxon>Dikarya</taxon>
        <taxon>Basidiomycota</taxon>
        <taxon>Agaricomycotina</taxon>
        <taxon>Agaricomycetes</taxon>
        <taxon>Agaricomycetidae</taxon>
        <taxon>Agaricales</taxon>
        <taxon>Marasmiineae</taxon>
        <taxon>Mycenaceae</taxon>
        <taxon>Mycena</taxon>
    </lineage>
</organism>
<dbReference type="PANTHER" id="PTHR33481">
    <property type="entry name" value="REVERSE TRANSCRIPTASE"/>
    <property type="match status" value="1"/>
</dbReference>
<dbReference type="EMBL" id="JARJLG010000095">
    <property type="protein sequence ID" value="KAJ7747118.1"/>
    <property type="molecule type" value="Genomic_DNA"/>
</dbReference>
<comment type="caution">
    <text evidence="1">The sequence shown here is derived from an EMBL/GenBank/DDBJ whole genome shotgun (WGS) entry which is preliminary data.</text>
</comment>
<dbReference type="PANTHER" id="PTHR33481:SF1">
    <property type="entry name" value="ENDONUCLEASE_EXONUCLEASE_PHOSPHATASE DOMAIN-CONTAINING PROTEIN-RELATED"/>
    <property type="match status" value="1"/>
</dbReference>
<accession>A0AAD7N619</accession>
<evidence type="ECO:0000313" key="2">
    <source>
        <dbReference type="Proteomes" id="UP001215280"/>
    </source>
</evidence>
<dbReference type="Proteomes" id="UP001215280">
    <property type="component" value="Unassembled WGS sequence"/>
</dbReference>
<evidence type="ECO:0000313" key="1">
    <source>
        <dbReference type="EMBL" id="KAJ7747118.1"/>
    </source>
</evidence>
<reference evidence="1" key="1">
    <citation type="submission" date="2023-03" db="EMBL/GenBank/DDBJ databases">
        <title>Massive genome expansion in bonnet fungi (Mycena s.s.) driven by repeated elements and novel gene families across ecological guilds.</title>
        <authorList>
            <consortium name="Lawrence Berkeley National Laboratory"/>
            <person name="Harder C.B."/>
            <person name="Miyauchi S."/>
            <person name="Viragh M."/>
            <person name="Kuo A."/>
            <person name="Thoen E."/>
            <person name="Andreopoulos B."/>
            <person name="Lu D."/>
            <person name="Skrede I."/>
            <person name="Drula E."/>
            <person name="Henrissat B."/>
            <person name="Morin E."/>
            <person name="Kohler A."/>
            <person name="Barry K."/>
            <person name="LaButti K."/>
            <person name="Morin E."/>
            <person name="Salamov A."/>
            <person name="Lipzen A."/>
            <person name="Mereny Z."/>
            <person name="Hegedus B."/>
            <person name="Baldrian P."/>
            <person name="Stursova M."/>
            <person name="Weitz H."/>
            <person name="Taylor A."/>
            <person name="Grigoriev I.V."/>
            <person name="Nagy L.G."/>
            <person name="Martin F."/>
            <person name="Kauserud H."/>
        </authorList>
    </citation>
    <scope>NUCLEOTIDE SEQUENCE</scope>
    <source>
        <strain evidence="1">CBHHK188m</strain>
    </source>
</reference>
<protein>
    <submittedName>
        <fullName evidence="1">Uncharacterized protein</fullName>
    </submittedName>
</protein>
<sequence length="125" mass="13993">MQMGYVRRVWPAIENWVNAVFKSSVRLGLFPTRLKTSNAIPIAKASKKDKTSPKAWRPVEQHAEALAKPLERLMANRITFEVESRNFLQADQFGGRPGRSTPASCVRVHPPCPLATRRGELGLKA</sequence>
<proteinExistence type="predicted"/>
<gene>
    <name evidence="1" type="ORF">DFH07DRAFT_831202</name>
</gene>
<name>A0AAD7N619_9AGAR</name>
<keyword evidence="2" id="KW-1185">Reference proteome</keyword>
<dbReference type="AlphaFoldDB" id="A0AAD7N619"/>